<proteinExistence type="predicted"/>
<protein>
    <submittedName>
        <fullName evidence="1">YjfB family protein</fullName>
    </submittedName>
</protein>
<organism evidence="1 2">
    <name type="scientific">Clostridium estertheticum</name>
    <dbReference type="NCBI Taxonomy" id="238834"/>
    <lineage>
        <taxon>Bacteria</taxon>
        <taxon>Bacillati</taxon>
        <taxon>Bacillota</taxon>
        <taxon>Clostridia</taxon>
        <taxon>Eubacteriales</taxon>
        <taxon>Clostridiaceae</taxon>
        <taxon>Clostridium</taxon>
    </lineage>
</organism>
<dbReference type="Pfam" id="PF14070">
    <property type="entry name" value="YjfB_motility"/>
    <property type="match status" value="1"/>
</dbReference>
<sequence length="145" mass="16602">MDISPISMEVSLPIVQQHTDTVVMKTATDIGKENDKQIIEKIHNEAIDPNVGQNLDVIADSQMDKKEELHKQQQQEMKWAQEKQKMLNIKEVKLLQMREIAEQGKQVAVTEQQLSNFKHRLDKLAAQVSAIDSESKRTKDGKKLE</sequence>
<evidence type="ECO:0000313" key="2">
    <source>
        <dbReference type="Proteomes" id="UP000531659"/>
    </source>
</evidence>
<dbReference type="AlphaFoldDB" id="A0A7Y3WSJ6"/>
<dbReference type="InterPro" id="IPR025906">
    <property type="entry name" value="YjfB_motility"/>
</dbReference>
<comment type="caution">
    <text evidence="1">The sequence shown here is derived from an EMBL/GenBank/DDBJ whole genome shotgun (WGS) entry which is preliminary data.</text>
</comment>
<dbReference type="RefSeq" id="WP_171296792.1">
    <property type="nucleotide sequence ID" value="NZ_CP087098.1"/>
</dbReference>
<dbReference type="EMBL" id="JABEYB010000006">
    <property type="protein sequence ID" value="NNU76050.1"/>
    <property type="molecule type" value="Genomic_DNA"/>
</dbReference>
<gene>
    <name evidence="1" type="ORF">HLQ16_08935</name>
</gene>
<reference evidence="1 2" key="1">
    <citation type="submission" date="2020-05" db="EMBL/GenBank/DDBJ databases">
        <title>Complete genome of Clostridium estertheticum subspecies estertheticum, isolated from Vacuum packed lamb meat from New Zealand imported to Switzerland.</title>
        <authorList>
            <person name="Wambui J."/>
            <person name="Stevens M.J.A."/>
            <person name="Stephan R."/>
        </authorList>
    </citation>
    <scope>NUCLEOTIDE SEQUENCE [LARGE SCALE GENOMIC DNA]</scope>
    <source>
        <strain evidence="1 2">CEST001</strain>
    </source>
</reference>
<accession>A0A7Y3WSJ6</accession>
<name>A0A7Y3WSJ6_9CLOT</name>
<dbReference type="Proteomes" id="UP000531659">
    <property type="component" value="Unassembled WGS sequence"/>
</dbReference>
<evidence type="ECO:0000313" key="1">
    <source>
        <dbReference type="EMBL" id="NNU76050.1"/>
    </source>
</evidence>